<evidence type="ECO:0000256" key="11">
    <source>
        <dbReference type="ARBA" id="ARBA00023136"/>
    </source>
</evidence>
<dbReference type="InterPro" id="IPR045865">
    <property type="entry name" value="ACT-like_dom_sf"/>
</dbReference>
<comment type="function">
    <text evidence="1">Part of the ABC transporter FtsEX involved in cellular division. Important for assembly or stability of the septal ring.</text>
</comment>
<evidence type="ECO:0000256" key="2">
    <source>
        <dbReference type="ARBA" id="ARBA00004417"/>
    </source>
</evidence>
<evidence type="ECO:0000256" key="4">
    <source>
        <dbReference type="ARBA" id="ARBA00020019"/>
    </source>
</evidence>
<dbReference type="STRING" id="83771.SAMN02910357_00686"/>
<evidence type="ECO:0000256" key="3">
    <source>
        <dbReference type="ARBA" id="ARBA00005417"/>
    </source>
</evidence>
<dbReference type="PROSITE" id="PS50893">
    <property type="entry name" value="ABC_TRANSPORTER_2"/>
    <property type="match status" value="1"/>
</dbReference>
<name>A0A1T4UXJ2_9GAMM</name>
<evidence type="ECO:0000313" key="13">
    <source>
        <dbReference type="EMBL" id="SKA57365.1"/>
    </source>
</evidence>
<dbReference type="SMART" id="SM00930">
    <property type="entry name" value="NIL"/>
    <property type="match status" value="1"/>
</dbReference>
<keyword evidence="10" id="KW-0029">Amino-acid transport</keyword>
<keyword evidence="14" id="KW-1185">Reference proteome</keyword>
<dbReference type="PANTHER" id="PTHR43166">
    <property type="entry name" value="AMINO ACID IMPORT ATP-BINDING PROTEIN"/>
    <property type="match status" value="1"/>
</dbReference>
<gene>
    <name evidence="13" type="ORF">SAMN02745213_00210</name>
</gene>
<keyword evidence="6" id="KW-1003">Cell membrane</keyword>
<keyword evidence="11" id="KW-0472">Membrane</keyword>
<evidence type="ECO:0000256" key="10">
    <source>
        <dbReference type="ARBA" id="ARBA00022970"/>
    </source>
</evidence>
<dbReference type="InterPro" id="IPR027417">
    <property type="entry name" value="P-loop_NTPase"/>
</dbReference>
<dbReference type="Pfam" id="PF09383">
    <property type="entry name" value="NIL"/>
    <property type="match status" value="1"/>
</dbReference>
<sequence>MIRFENLSVKFSHTDAEYTAVDRVNLTINKGEFFGIVGASGAGKSTLVRTVNLLQKPTSGNVYINGENIVNYSGQKLRNLRLNIGMIFQHFNLISNATVYDNIAFALKASSTPVKEIQKRVPELLELVGLADKAELFPPSLSGGQKQRVAIARALANNPQILLCDEATSALDPDNTKEVIQTLRNIKNHYPITILFITHQMEVAKSLFDRIAVMEKGRLVEVAPSYTLFATPQSEAAKALISSDYKKAVPKKVLEQEKDLYMITYKEEGAFDPVISDVSRKFLNTDLSIIEGNIEYVQDKPIGRLLISLRTRDEKEKESVISYLHRKTFISRLDAE</sequence>
<evidence type="ECO:0000313" key="14">
    <source>
        <dbReference type="Proteomes" id="UP000242432"/>
    </source>
</evidence>
<dbReference type="GO" id="GO:0006865">
    <property type="term" value="P:amino acid transport"/>
    <property type="evidence" value="ECO:0007669"/>
    <property type="project" value="UniProtKB-KW"/>
</dbReference>
<evidence type="ECO:0000256" key="1">
    <source>
        <dbReference type="ARBA" id="ARBA00002579"/>
    </source>
</evidence>
<evidence type="ECO:0000256" key="8">
    <source>
        <dbReference type="ARBA" id="ARBA00022840"/>
    </source>
</evidence>
<dbReference type="PANTHER" id="PTHR43166:SF30">
    <property type="entry name" value="METHIONINE IMPORT ATP-BINDING PROTEIN METN"/>
    <property type="match status" value="1"/>
</dbReference>
<keyword evidence="9" id="KW-1278">Translocase</keyword>
<dbReference type="SUPFAM" id="SSF52540">
    <property type="entry name" value="P-loop containing nucleoside triphosphate hydrolases"/>
    <property type="match status" value="1"/>
</dbReference>
<dbReference type="GO" id="GO:0005524">
    <property type="term" value="F:ATP binding"/>
    <property type="evidence" value="ECO:0007669"/>
    <property type="project" value="UniProtKB-KW"/>
</dbReference>
<feature type="domain" description="ABC transporter" evidence="12">
    <location>
        <begin position="2"/>
        <end position="241"/>
    </location>
</feature>
<evidence type="ECO:0000256" key="5">
    <source>
        <dbReference type="ARBA" id="ARBA00022448"/>
    </source>
</evidence>
<dbReference type="InterPro" id="IPR003439">
    <property type="entry name" value="ABC_transporter-like_ATP-bd"/>
</dbReference>
<proteinExistence type="inferred from homology"/>
<dbReference type="EMBL" id="FUXX01000002">
    <property type="protein sequence ID" value="SKA57365.1"/>
    <property type="molecule type" value="Genomic_DNA"/>
</dbReference>
<accession>A0A1T4UXJ2</accession>
<dbReference type="InterPro" id="IPR003593">
    <property type="entry name" value="AAA+_ATPase"/>
</dbReference>
<dbReference type="RefSeq" id="WP_078927835.1">
    <property type="nucleotide sequence ID" value="NZ_FUXX01000002.1"/>
</dbReference>
<keyword evidence="8 13" id="KW-0067">ATP-binding</keyword>
<dbReference type="GO" id="GO:0016887">
    <property type="term" value="F:ATP hydrolysis activity"/>
    <property type="evidence" value="ECO:0007669"/>
    <property type="project" value="InterPro"/>
</dbReference>
<dbReference type="Pfam" id="PF00005">
    <property type="entry name" value="ABC_tran"/>
    <property type="match status" value="1"/>
</dbReference>
<dbReference type="InterPro" id="IPR017871">
    <property type="entry name" value="ABC_transporter-like_CS"/>
</dbReference>
<evidence type="ECO:0000256" key="7">
    <source>
        <dbReference type="ARBA" id="ARBA00022741"/>
    </source>
</evidence>
<evidence type="ECO:0000259" key="12">
    <source>
        <dbReference type="PROSITE" id="PS50893"/>
    </source>
</evidence>
<dbReference type="AlphaFoldDB" id="A0A1T4UXJ2"/>
<comment type="similarity">
    <text evidence="3">Belongs to the ABC transporter superfamily.</text>
</comment>
<dbReference type="SUPFAM" id="SSF55021">
    <property type="entry name" value="ACT-like"/>
    <property type="match status" value="1"/>
</dbReference>
<dbReference type="FunFam" id="3.40.50.300:FF:000056">
    <property type="entry name" value="Cell division ATP-binding protein FtsE"/>
    <property type="match status" value="1"/>
</dbReference>
<keyword evidence="7" id="KW-0547">Nucleotide-binding</keyword>
<evidence type="ECO:0000256" key="9">
    <source>
        <dbReference type="ARBA" id="ARBA00022967"/>
    </source>
</evidence>
<organism evidence="13 14">
    <name type="scientific">Succinivibrio dextrinosolvens DSM 3072</name>
    <dbReference type="NCBI Taxonomy" id="1123324"/>
    <lineage>
        <taxon>Bacteria</taxon>
        <taxon>Pseudomonadati</taxon>
        <taxon>Pseudomonadota</taxon>
        <taxon>Gammaproteobacteria</taxon>
        <taxon>Aeromonadales</taxon>
        <taxon>Succinivibrionaceae</taxon>
        <taxon>Succinivibrio</taxon>
    </lineage>
</organism>
<dbReference type="Gene3D" id="3.30.70.260">
    <property type="match status" value="1"/>
</dbReference>
<comment type="subcellular location">
    <subcellularLocation>
        <location evidence="2">Cell inner membrane</location>
        <topology evidence="2">Peripheral membrane protein</topology>
    </subcellularLocation>
</comment>
<keyword evidence="5" id="KW-0813">Transport</keyword>
<dbReference type="Proteomes" id="UP000242432">
    <property type="component" value="Unassembled WGS sequence"/>
</dbReference>
<dbReference type="Gene3D" id="3.40.50.300">
    <property type="entry name" value="P-loop containing nucleotide triphosphate hydrolases"/>
    <property type="match status" value="1"/>
</dbReference>
<dbReference type="GO" id="GO:0005886">
    <property type="term" value="C:plasma membrane"/>
    <property type="evidence" value="ECO:0007669"/>
    <property type="project" value="UniProtKB-SubCell"/>
</dbReference>
<dbReference type="SMART" id="SM00382">
    <property type="entry name" value="AAA"/>
    <property type="match status" value="1"/>
</dbReference>
<dbReference type="PROSITE" id="PS00211">
    <property type="entry name" value="ABC_TRANSPORTER_1"/>
    <property type="match status" value="1"/>
</dbReference>
<protein>
    <recommendedName>
        <fullName evidence="4">Cell division ATP-binding protein FtsE</fullName>
    </recommendedName>
</protein>
<evidence type="ECO:0000256" key="6">
    <source>
        <dbReference type="ARBA" id="ARBA00022475"/>
    </source>
</evidence>
<dbReference type="InterPro" id="IPR050086">
    <property type="entry name" value="MetN_ABC_transporter-like"/>
</dbReference>
<dbReference type="InterPro" id="IPR018449">
    <property type="entry name" value="NIL_domain"/>
</dbReference>
<reference evidence="14" key="1">
    <citation type="submission" date="2017-02" db="EMBL/GenBank/DDBJ databases">
        <authorList>
            <person name="Varghese N."/>
            <person name="Submissions S."/>
        </authorList>
    </citation>
    <scope>NUCLEOTIDE SEQUENCE [LARGE SCALE GENOMIC DNA]</scope>
    <source>
        <strain evidence="14">DSM 3072</strain>
    </source>
</reference>